<feature type="domain" description="Peptidase M60" evidence="2">
    <location>
        <begin position="456"/>
        <end position="786"/>
    </location>
</feature>
<evidence type="ECO:0000313" key="4">
    <source>
        <dbReference type="Proteomes" id="UP001059120"/>
    </source>
</evidence>
<keyword evidence="3" id="KW-0482">Metalloprotease</keyword>
<keyword evidence="1" id="KW-0732">Signal</keyword>
<evidence type="ECO:0000313" key="3">
    <source>
        <dbReference type="EMBL" id="UTT85098.1"/>
    </source>
</evidence>
<name>A0ABY5G4M2_VIBPE</name>
<dbReference type="InterPro" id="IPR042279">
    <property type="entry name" value="Pep_M60_3"/>
</dbReference>
<gene>
    <name evidence="3" type="ORF">LZI70_02010</name>
</gene>
<dbReference type="EMBL" id="CP090614">
    <property type="protein sequence ID" value="UTT85098.1"/>
    <property type="molecule type" value="Genomic_DNA"/>
</dbReference>
<dbReference type="NCBIfam" id="NF038322">
    <property type="entry name" value="ImpA_fam_HExGH"/>
    <property type="match status" value="1"/>
</dbReference>
<dbReference type="InterPro" id="IPR040711">
    <property type="entry name" value="IMPa_N_2"/>
</dbReference>
<organism evidence="3 4">
    <name type="scientific">Vibrio pelagius</name>
    <dbReference type="NCBI Taxonomy" id="28169"/>
    <lineage>
        <taxon>Bacteria</taxon>
        <taxon>Pseudomonadati</taxon>
        <taxon>Pseudomonadota</taxon>
        <taxon>Gammaproteobacteria</taxon>
        <taxon>Vibrionales</taxon>
        <taxon>Vibrionaceae</taxon>
        <taxon>Vibrio</taxon>
    </lineage>
</organism>
<dbReference type="GO" id="GO:0008237">
    <property type="term" value="F:metallopeptidase activity"/>
    <property type="evidence" value="ECO:0007669"/>
    <property type="project" value="UniProtKB-KW"/>
</dbReference>
<dbReference type="Pfam" id="PF18642">
    <property type="entry name" value="IMPa_helical"/>
    <property type="match status" value="1"/>
</dbReference>
<evidence type="ECO:0000256" key="1">
    <source>
        <dbReference type="SAM" id="SignalP"/>
    </source>
</evidence>
<protein>
    <submittedName>
        <fullName evidence="3">ImpA family metalloprotease</fullName>
        <ecNumber evidence="3">3.4.24.-</ecNumber>
    </submittedName>
</protein>
<dbReference type="InterPro" id="IPR031161">
    <property type="entry name" value="Peptidase_M60_dom"/>
</dbReference>
<sequence length="910" mass="103093">MKKSTLFLYMAVPSLLLTACGGGSDSNDSTQPKTAVQRALESGDASLVSDANEFIAASESFVSELNRQHNQIKNHLMQGEGGETLNQLFWDPTHDAAIISSTYGFNDPILKTNKAMNEDYTDQELVIGVAGYTASQTRYAALASNPFRTLQRYPDSVNKQMETWLKNLVNWAAGSDKPAKIVLAQMDQSYYFPDDGATRNWIKNNINSHALINDDDTCDAGKLKACLEEKPDLLIISQQLNDGDRVSDVVEGLNYAFEHQIPVLYLHLDGGMTELGRALFAEMHIQYEGDNYWRKLGLSDWDPKQLLDQIPDFILAEQALLQRLKNDSFNVDLKLCDDKSCADESLMDTEFYRAANTLRMHLNGLDKQKVDLFANSDYEYEKLILLLADSYRQDVSYPMDKNNTERIDFLRSYFSDYVQYQSRSVNAAQPNLGNFSTKTFEDVPLINKTVTLESKRNFRSAGVYALPGQTIKVTRVDRNDVSTSIAFNSLRSGATHEFSKDGGYARPKFLTSVAYPVEPGQTIILTSAYGGTLQVHFDKNDINVELKFENVAQHPVWRSEKDNERFVAELEEAKFDWAELITPGFEVHSKLDKMQTSIGSSDWNQPHDMALATERYMHNFPHALAGFRGPGIDEIAEVHGYGDSKGWQVETIDIVKHMNADQATCGYGCSGNPYDAYWAFHPLGHGDLHELGHGLEKGRFRFSGWEGHSTTNYYSYYSKSRYYQDTGNVSSCQSLDFKGQYELLQQSRTQPDPNAFMAQQSQTHWSWGARVFIQMMMLAQEQGVLDYGWHMLGRLHLIEREFNRLKSSDDLWNINKQTIGFNSYSREEANQITNDDWLLIALSYVNERDMRNYLDMWGFNFTDKAKSQVAALSLTPMPLTYFASSSRGYCVDEFAKAPISVDGVTAWPLN</sequence>
<reference evidence="3" key="1">
    <citation type="submission" date="2022-01" db="EMBL/GenBank/DDBJ databases">
        <title>Alginate degradation mechanism of Vibrio pelagius WXL662.</title>
        <authorList>
            <person name="He X."/>
        </authorList>
    </citation>
    <scope>NUCLEOTIDE SEQUENCE</scope>
    <source>
        <strain evidence="3">WXL662</strain>
    </source>
</reference>
<proteinExistence type="predicted"/>
<dbReference type="InterPro" id="IPR041549">
    <property type="entry name" value="IMPa_helical"/>
</dbReference>
<keyword evidence="4" id="KW-1185">Reference proteome</keyword>
<dbReference type="PROSITE" id="PS51257">
    <property type="entry name" value="PROKAR_LIPOPROTEIN"/>
    <property type="match status" value="1"/>
</dbReference>
<keyword evidence="3" id="KW-0378">Hydrolase</keyword>
<dbReference type="Proteomes" id="UP001059120">
    <property type="component" value="Chromosome 1"/>
</dbReference>
<feature type="signal peptide" evidence="1">
    <location>
        <begin position="1"/>
        <end position="18"/>
    </location>
</feature>
<accession>A0ABY5G4M2</accession>
<dbReference type="RefSeq" id="WP_255231026.1">
    <property type="nucleotide sequence ID" value="NZ_CP090614.1"/>
</dbReference>
<dbReference type="SMART" id="SM01276">
    <property type="entry name" value="M60-like"/>
    <property type="match status" value="1"/>
</dbReference>
<feature type="chain" id="PRO_5047233528" evidence="1">
    <location>
        <begin position="19"/>
        <end position="910"/>
    </location>
</feature>
<dbReference type="EC" id="3.4.24.-" evidence="3"/>
<keyword evidence="3" id="KW-0645">Protease</keyword>
<dbReference type="Pfam" id="PF18650">
    <property type="entry name" value="IMPa_N_2"/>
    <property type="match status" value="1"/>
</dbReference>
<dbReference type="PROSITE" id="PS51723">
    <property type="entry name" value="PEPTIDASE_M60"/>
    <property type="match status" value="1"/>
</dbReference>
<dbReference type="Gene3D" id="1.10.390.30">
    <property type="entry name" value="Peptidase M60, enhancin-like domain 3"/>
    <property type="match status" value="1"/>
</dbReference>
<evidence type="ECO:0000259" key="2">
    <source>
        <dbReference type="PROSITE" id="PS51723"/>
    </source>
</evidence>